<dbReference type="RefSeq" id="WP_185801606.1">
    <property type="nucleotide sequence ID" value="NZ_JACJVJ010000002.1"/>
</dbReference>
<dbReference type="EMBL" id="JACJVJ010000002">
    <property type="protein sequence ID" value="MBC2778344.1"/>
    <property type="molecule type" value="Genomic_DNA"/>
</dbReference>
<gene>
    <name evidence="2" type="ORF">H6P80_12015</name>
</gene>
<keyword evidence="3" id="KW-1185">Reference proteome</keyword>
<dbReference type="SUPFAM" id="SSF54001">
    <property type="entry name" value="Cysteine proteinases"/>
    <property type="match status" value="1"/>
</dbReference>
<evidence type="ECO:0000313" key="2">
    <source>
        <dbReference type="EMBL" id="MBC2778344.1"/>
    </source>
</evidence>
<evidence type="ECO:0008006" key="4">
    <source>
        <dbReference type="Google" id="ProtNLM"/>
    </source>
</evidence>
<dbReference type="AlphaFoldDB" id="A0A842I348"/>
<sequence>MWPKRAGLLAPTAAALVALVSVPGSSALSGSRIETRQVDTALLRSGDLVFRAGRGWEADAVRVMSQTVFSHVGIVERDERGRIFVIHAAPPENGGRGHVERVSLAAFNAPHYASDIVFYRHAGMTPEAGASAVGHARRLAERRIPFDEDFDLADDGAIYCTELVLIAYEESGSALSPERLARNRFSIVDNVVFPADLLRSGSFTEIDAVDRS</sequence>
<evidence type="ECO:0000313" key="3">
    <source>
        <dbReference type="Proteomes" id="UP000564378"/>
    </source>
</evidence>
<comment type="caution">
    <text evidence="2">The sequence shown here is derived from an EMBL/GenBank/DDBJ whole genome shotgun (WGS) entry which is preliminary data.</text>
</comment>
<dbReference type="InterPro" id="IPR038765">
    <property type="entry name" value="Papain-like_cys_pep_sf"/>
</dbReference>
<feature type="signal peptide" evidence="1">
    <location>
        <begin position="1"/>
        <end position="26"/>
    </location>
</feature>
<dbReference type="InterPro" id="IPR024453">
    <property type="entry name" value="Peptidase_C92"/>
</dbReference>
<dbReference type="Pfam" id="PF05708">
    <property type="entry name" value="Peptidase_C92"/>
    <property type="match status" value="1"/>
</dbReference>
<keyword evidence="1" id="KW-0732">Signal</keyword>
<feature type="chain" id="PRO_5032440288" description="Permuted papain-like amidase enzyme, YaeF/YiiX, C92 family" evidence="1">
    <location>
        <begin position="27"/>
        <end position="212"/>
    </location>
</feature>
<reference evidence="2 3" key="1">
    <citation type="submission" date="2020-08" db="EMBL/GenBank/DDBJ databases">
        <title>Draft genome sequence of Parasphingopyxis sp. GrpM-11.</title>
        <authorList>
            <person name="Oh J."/>
            <person name="Roh D.-H."/>
        </authorList>
    </citation>
    <scope>NUCLEOTIDE SEQUENCE [LARGE SCALE GENOMIC DNA]</scope>
    <source>
        <strain evidence="2 3">GrpM-11</strain>
    </source>
</reference>
<dbReference type="Gene3D" id="3.90.1720.10">
    <property type="entry name" value="endopeptidase domain like (from Nostoc punctiforme)"/>
    <property type="match status" value="1"/>
</dbReference>
<proteinExistence type="predicted"/>
<accession>A0A842I348</accession>
<evidence type="ECO:0000256" key="1">
    <source>
        <dbReference type="SAM" id="SignalP"/>
    </source>
</evidence>
<dbReference type="Proteomes" id="UP000564378">
    <property type="component" value="Unassembled WGS sequence"/>
</dbReference>
<name>A0A842I348_9SPHN</name>
<protein>
    <recommendedName>
        <fullName evidence="4">Permuted papain-like amidase enzyme, YaeF/YiiX, C92 family</fullName>
    </recommendedName>
</protein>
<organism evidence="2 3">
    <name type="scientific">Parasphingopyxis marina</name>
    <dbReference type="NCBI Taxonomy" id="2761622"/>
    <lineage>
        <taxon>Bacteria</taxon>
        <taxon>Pseudomonadati</taxon>
        <taxon>Pseudomonadota</taxon>
        <taxon>Alphaproteobacteria</taxon>
        <taxon>Sphingomonadales</taxon>
        <taxon>Sphingomonadaceae</taxon>
        <taxon>Parasphingopyxis</taxon>
    </lineage>
</organism>